<evidence type="ECO:0000313" key="2">
    <source>
        <dbReference type="EMBL" id="KZV91918.1"/>
    </source>
</evidence>
<name>A0A165HG71_EXIGL</name>
<dbReference type="EMBL" id="KV426018">
    <property type="protein sequence ID" value="KZV91918.1"/>
    <property type="molecule type" value="Genomic_DNA"/>
</dbReference>
<evidence type="ECO:0000259" key="1">
    <source>
        <dbReference type="PROSITE" id="PS50181"/>
    </source>
</evidence>
<feature type="domain" description="F-box" evidence="1">
    <location>
        <begin position="7"/>
        <end position="54"/>
    </location>
</feature>
<sequence>MALPMGHDFSTILPSELLQQCFSGFNFRELLPILGVCSRWRALALNHPTYWANIRLTRDYPGAVCLFLLRVSRTRARPFRVAVSLWPPSAAFVADVLPVIARNLARITLLSLAVNISHGPEVLASISAPAPLLQALTLHFYNPSSECAILLRDDMFAGTAPLLRQLVIWDVSLPRDPIPVLSSIHTLEVGDGALAVGTCLQDLFVHFPYVRRVDFCARHTTFDVAYWDAKKWETLEHVTPTAAMFDDPILPLSLVKHMVFYIPISPQLRIMLEPLNGALQLDLESSPGPEILFHIRERASPWRARTFVDDLRAWIDVNARPAGAPHELPFTRIVNLSIPECFWQLACGIFPTMPSVKELSLLLDEPDPLSPSSLIPAPRCLP</sequence>
<protein>
    <recommendedName>
        <fullName evidence="1">F-box domain-containing protein</fullName>
    </recommendedName>
</protein>
<organism evidence="2 3">
    <name type="scientific">Exidia glandulosa HHB12029</name>
    <dbReference type="NCBI Taxonomy" id="1314781"/>
    <lineage>
        <taxon>Eukaryota</taxon>
        <taxon>Fungi</taxon>
        <taxon>Dikarya</taxon>
        <taxon>Basidiomycota</taxon>
        <taxon>Agaricomycotina</taxon>
        <taxon>Agaricomycetes</taxon>
        <taxon>Auriculariales</taxon>
        <taxon>Exidiaceae</taxon>
        <taxon>Exidia</taxon>
    </lineage>
</organism>
<dbReference type="AlphaFoldDB" id="A0A165HG71"/>
<dbReference type="SUPFAM" id="SSF81383">
    <property type="entry name" value="F-box domain"/>
    <property type="match status" value="1"/>
</dbReference>
<feature type="non-terminal residue" evidence="2">
    <location>
        <position position="382"/>
    </location>
</feature>
<dbReference type="Proteomes" id="UP000077266">
    <property type="component" value="Unassembled WGS sequence"/>
</dbReference>
<dbReference type="OrthoDB" id="2909959at2759"/>
<dbReference type="PROSITE" id="PS50181">
    <property type="entry name" value="FBOX"/>
    <property type="match status" value="1"/>
</dbReference>
<evidence type="ECO:0000313" key="3">
    <source>
        <dbReference type="Proteomes" id="UP000077266"/>
    </source>
</evidence>
<dbReference type="InterPro" id="IPR036047">
    <property type="entry name" value="F-box-like_dom_sf"/>
</dbReference>
<keyword evidence="3" id="KW-1185">Reference proteome</keyword>
<dbReference type="InParanoid" id="A0A165HG71"/>
<reference evidence="2 3" key="1">
    <citation type="journal article" date="2016" name="Mol. Biol. Evol.">
        <title>Comparative Genomics of Early-Diverging Mushroom-Forming Fungi Provides Insights into the Origins of Lignocellulose Decay Capabilities.</title>
        <authorList>
            <person name="Nagy L.G."/>
            <person name="Riley R."/>
            <person name="Tritt A."/>
            <person name="Adam C."/>
            <person name="Daum C."/>
            <person name="Floudas D."/>
            <person name="Sun H."/>
            <person name="Yadav J.S."/>
            <person name="Pangilinan J."/>
            <person name="Larsson K.H."/>
            <person name="Matsuura K."/>
            <person name="Barry K."/>
            <person name="Labutti K."/>
            <person name="Kuo R."/>
            <person name="Ohm R.A."/>
            <person name="Bhattacharya S.S."/>
            <person name="Shirouzu T."/>
            <person name="Yoshinaga Y."/>
            <person name="Martin F.M."/>
            <person name="Grigoriev I.V."/>
            <person name="Hibbett D.S."/>
        </authorList>
    </citation>
    <scope>NUCLEOTIDE SEQUENCE [LARGE SCALE GENOMIC DNA]</scope>
    <source>
        <strain evidence="2 3">HHB12029</strain>
    </source>
</reference>
<dbReference type="Pfam" id="PF12937">
    <property type="entry name" value="F-box-like"/>
    <property type="match status" value="1"/>
</dbReference>
<gene>
    <name evidence="2" type="ORF">EXIGLDRAFT_769506</name>
</gene>
<dbReference type="InterPro" id="IPR001810">
    <property type="entry name" value="F-box_dom"/>
</dbReference>
<dbReference type="Gene3D" id="1.20.1280.50">
    <property type="match status" value="1"/>
</dbReference>
<accession>A0A165HG71</accession>
<dbReference type="SMART" id="SM00256">
    <property type="entry name" value="FBOX"/>
    <property type="match status" value="1"/>
</dbReference>
<proteinExistence type="predicted"/>